<organism evidence="1 2">
    <name type="scientific">Pandoraea terrae</name>
    <dbReference type="NCBI Taxonomy" id="1537710"/>
    <lineage>
        <taxon>Bacteria</taxon>
        <taxon>Pseudomonadati</taxon>
        <taxon>Pseudomonadota</taxon>
        <taxon>Betaproteobacteria</taxon>
        <taxon>Burkholderiales</taxon>
        <taxon>Burkholderiaceae</taxon>
        <taxon>Pandoraea</taxon>
    </lineage>
</organism>
<dbReference type="InterPro" id="IPR044855">
    <property type="entry name" value="CoA-Trfase_III_dom3_sf"/>
</dbReference>
<keyword evidence="1" id="KW-0808">Transferase</keyword>
<dbReference type="Proteomes" id="UP000414233">
    <property type="component" value="Unassembled WGS sequence"/>
</dbReference>
<dbReference type="SUPFAM" id="SSF89796">
    <property type="entry name" value="CoA-transferase family III (CaiB/BaiF)"/>
    <property type="match status" value="1"/>
</dbReference>
<dbReference type="InterPro" id="IPR050509">
    <property type="entry name" value="CoA-transferase_III"/>
</dbReference>
<protein>
    <submittedName>
        <fullName evidence="1">CoA transferase</fullName>
    </submittedName>
</protein>
<dbReference type="InterPro" id="IPR003673">
    <property type="entry name" value="CoA-Trfase_fam_III"/>
</dbReference>
<keyword evidence="2" id="KW-1185">Reference proteome</keyword>
<dbReference type="AlphaFoldDB" id="A0A5E4UXG2"/>
<evidence type="ECO:0000313" key="2">
    <source>
        <dbReference type="Proteomes" id="UP000414233"/>
    </source>
</evidence>
<reference evidence="1 2" key="1">
    <citation type="submission" date="2019-08" db="EMBL/GenBank/DDBJ databases">
        <authorList>
            <person name="Peeters C."/>
        </authorList>
    </citation>
    <scope>NUCLEOTIDE SEQUENCE [LARGE SCALE GENOMIC DNA]</scope>
    <source>
        <strain evidence="1 2">LMG 30175</strain>
    </source>
</reference>
<sequence>MPGPLEGLKVIEMAGMGPAPFCAMLFADMGAQVVRIERPGGAAKIDRTEVTARGRPIIEIDLRRREGQETVLRMVETADVLIEGFRPGVMERLGLGPDILLGRRPQLVYGRMTGWGQTGPLAQAAGHDINYIAISGALNAIGWKDQAPVVPLNLVGDFGGGGMLLAFGVLAAVLEARRSGTGQVVDAAMTDGTALLSAMTYGFRAAGSWTDGREENMLDGGAHYYGTYECRDGKYIAIGAIEPQFYALLLERCGIIDQDLVQLQQNRNLWPAFKQRLAEVFRTKTQSEWCELLEGSDACFAPVLDWEEAPRHCHNIARGTFVTIDGVTQPGAAPVFSRTPGSATRVQSRSEPEQVLRDWGLNLT</sequence>
<gene>
    <name evidence="1" type="ORF">PTE30175_02194</name>
</gene>
<dbReference type="Pfam" id="PF02515">
    <property type="entry name" value="CoA_transf_3"/>
    <property type="match status" value="1"/>
</dbReference>
<dbReference type="GO" id="GO:0016740">
    <property type="term" value="F:transferase activity"/>
    <property type="evidence" value="ECO:0007669"/>
    <property type="project" value="UniProtKB-KW"/>
</dbReference>
<dbReference type="EMBL" id="CABPRZ010000007">
    <property type="protein sequence ID" value="VVE03635.1"/>
    <property type="molecule type" value="Genomic_DNA"/>
</dbReference>
<proteinExistence type="predicted"/>
<accession>A0A5E4UXG2</accession>
<dbReference type="OrthoDB" id="5294844at2"/>
<dbReference type="Gene3D" id="3.30.1540.10">
    <property type="entry name" value="formyl-coa transferase, domain 3"/>
    <property type="match status" value="1"/>
</dbReference>
<dbReference type="Gene3D" id="3.40.50.10540">
    <property type="entry name" value="Crotonobetainyl-coa:carnitine coa-transferase, domain 1"/>
    <property type="match status" value="1"/>
</dbReference>
<dbReference type="RefSeq" id="WP_150697080.1">
    <property type="nucleotide sequence ID" value="NZ_CABPRZ010000007.1"/>
</dbReference>
<name>A0A5E4UXG2_9BURK</name>
<evidence type="ECO:0000313" key="1">
    <source>
        <dbReference type="EMBL" id="VVE03635.1"/>
    </source>
</evidence>
<dbReference type="PANTHER" id="PTHR48228">
    <property type="entry name" value="SUCCINYL-COA--D-CITRAMALATE COA-TRANSFERASE"/>
    <property type="match status" value="1"/>
</dbReference>
<dbReference type="InterPro" id="IPR023606">
    <property type="entry name" value="CoA-Trfase_III_dom_1_sf"/>
</dbReference>
<dbReference type="PANTHER" id="PTHR48228:SF5">
    <property type="entry name" value="ALPHA-METHYLACYL-COA RACEMASE"/>
    <property type="match status" value="1"/>
</dbReference>